<proteinExistence type="predicted"/>
<dbReference type="Pfam" id="PF08780">
    <property type="entry name" value="NTase_sub_bind"/>
    <property type="match status" value="1"/>
</dbReference>
<dbReference type="SUPFAM" id="SSF81593">
    <property type="entry name" value="Nucleotidyltransferase substrate binding subunit/domain"/>
    <property type="match status" value="1"/>
</dbReference>
<organism evidence="1 2">
    <name type="scientific">Algoriphagus marincola HL-49</name>
    <dbReference type="NCBI Taxonomy" id="1305737"/>
    <lineage>
        <taxon>Bacteria</taxon>
        <taxon>Pseudomonadati</taxon>
        <taxon>Bacteroidota</taxon>
        <taxon>Cytophagia</taxon>
        <taxon>Cytophagales</taxon>
        <taxon>Cyclobacteriaceae</taxon>
        <taxon>Algoriphagus</taxon>
    </lineage>
</organism>
<accession>A0A0P8A787</accession>
<name>A0A0P8A787_9BACT</name>
<comment type="caution">
    <text evidence="1">The sequence shown here is derived from an EMBL/GenBank/DDBJ whole genome shotgun (WGS) entry which is preliminary data.</text>
</comment>
<dbReference type="PATRIC" id="fig|1305737.6.peg.3174"/>
<dbReference type="eggNOG" id="COG1669">
    <property type="taxonomic scope" value="Bacteria"/>
</dbReference>
<evidence type="ECO:0000313" key="1">
    <source>
        <dbReference type="EMBL" id="KPQ13608.1"/>
    </source>
</evidence>
<protein>
    <submittedName>
        <fullName evidence="1">Toxin-antitoxin system HI0074 family antidote component</fullName>
    </submittedName>
</protein>
<evidence type="ECO:0000313" key="2">
    <source>
        <dbReference type="Proteomes" id="UP000050421"/>
    </source>
</evidence>
<dbReference type="AlphaFoldDB" id="A0A0P8A787"/>
<dbReference type="InterPro" id="IPR010235">
    <property type="entry name" value="HepT"/>
</dbReference>
<sequence>MNANKDIRWIQRFSNYVKAFEKLDQAIEKIKSVYRLEEDGKISSDEFLDNIIKEGIIQRFEYTHELAWNVMKDYMKEVGGITTMGSKDATKEAFSAGLISKGETWMDMIKSRNKTSHTYNEETADSIFLSIIHDYHPLFENFRDTMEEIRSGSQGKLF</sequence>
<dbReference type="NCBIfam" id="TIGR01987">
    <property type="entry name" value="HI0074"/>
    <property type="match status" value="1"/>
</dbReference>
<dbReference type="OrthoDB" id="9810452at2"/>
<dbReference type="Proteomes" id="UP000050421">
    <property type="component" value="Unassembled WGS sequence"/>
</dbReference>
<reference evidence="1 2" key="1">
    <citation type="submission" date="2015-09" db="EMBL/GenBank/DDBJ databases">
        <title>Identification and resolution of microdiversity through metagenomic sequencing of parallel consortia.</title>
        <authorList>
            <person name="Nelson W.C."/>
            <person name="Romine M.F."/>
            <person name="Lindemann S.R."/>
        </authorList>
    </citation>
    <scope>NUCLEOTIDE SEQUENCE [LARGE SCALE GENOMIC DNA]</scope>
    <source>
        <strain evidence="1">HL-49</strain>
    </source>
</reference>
<dbReference type="STRING" id="1305737.GCA_000526355_01049"/>
<gene>
    <name evidence="1" type="ORF">HLUCCX10_12595</name>
</gene>
<dbReference type="EMBL" id="LJXT01000085">
    <property type="protein sequence ID" value="KPQ13608.1"/>
    <property type="molecule type" value="Genomic_DNA"/>
</dbReference>
<dbReference type="Gene3D" id="1.20.120.330">
    <property type="entry name" value="Nucleotidyltransferases domain 2"/>
    <property type="match status" value="1"/>
</dbReference>